<dbReference type="Proteomes" id="UP000002484">
    <property type="component" value="Chromosome"/>
</dbReference>
<evidence type="ECO:0000256" key="1">
    <source>
        <dbReference type="SAM" id="MobiDB-lite"/>
    </source>
</evidence>
<keyword evidence="4" id="KW-1185">Reference proteome</keyword>
<accession>E3IWV0</accession>
<dbReference type="InterPro" id="IPR027417">
    <property type="entry name" value="P-loop_NTPase"/>
</dbReference>
<sequence>MGGGGRGGGGDLPTVVVRGTPVPAPRGALLTRLSTRRGPLEVHAAGGNDRVVVPEGLAAYTLHAGRRVSWHLPARAPSEAEADHFVAAVIPWALASGSGTPVLHAATLVGPTGSVLLVGRSGAGKSTLSTALHRRLGWPLLGDDAAVLRLAGGEAQVLSCSREVRLWDDAGKLLGLDGGIPLPRYGTKSRHPLAGPADRPVPVAAVILVNSRPEPDRATGGPAPAALAVMRPVDGLLLLRAGLMRTALIPVGDAAREFDFLTRWMRGVTFATLDYPHRPTALDEASRLIADFAVGAAPGTAGPGPATGPAAG</sequence>
<dbReference type="InterPro" id="IPR003593">
    <property type="entry name" value="AAA+_ATPase"/>
</dbReference>
<dbReference type="eggNOG" id="COG1493">
    <property type="taxonomic scope" value="Bacteria"/>
</dbReference>
<evidence type="ECO:0000259" key="2">
    <source>
        <dbReference type="SMART" id="SM00382"/>
    </source>
</evidence>
<feature type="domain" description="AAA+ ATPase" evidence="2">
    <location>
        <begin position="111"/>
        <end position="243"/>
    </location>
</feature>
<feature type="compositionally biased region" description="Gly residues" evidence="1">
    <location>
        <begin position="1"/>
        <end position="11"/>
    </location>
</feature>
<dbReference type="AlphaFoldDB" id="E3IWV0"/>
<reference evidence="3 4" key="1">
    <citation type="submission" date="2010-10" db="EMBL/GenBank/DDBJ databases">
        <title>Complete sequence of Frankia sp. EuI1c.</title>
        <authorList>
            <consortium name="US DOE Joint Genome Institute"/>
            <person name="Lucas S."/>
            <person name="Copeland A."/>
            <person name="Lapidus A."/>
            <person name="Cheng J.-F."/>
            <person name="Bruce D."/>
            <person name="Goodwin L."/>
            <person name="Pitluck S."/>
            <person name="Chertkov O."/>
            <person name="Detter J.C."/>
            <person name="Han C."/>
            <person name="Tapia R."/>
            <person name="Land M."/>
            <person name="Hauser L."/>
            <person name="Jeffries C."/>
            <person name="Kyrpides N."/>
            <person name="Ivanova N."/>
            <person name="Mikhailova N."/>
            <person name="Beauchemin N."/>
            <person name="Sen A."/>
            <person name="Sur S.A."/>
            <person name="Gtari M."/>
            <person name="Wall L."/>
            <person name="Tisa L."/>
            <person name="Woyke T."/>
        </authorList>
    </citation>
    <scope>NUCLEOTIDE SEQUENCE [LARGE SCALE GENOMIC DNA]</scope>
    <source>
        <strain evidence="4">DSM 45817 / CECT 9037 / EuI1c</strain>
    </source>
</reference>
<evidence type="ECO:0000313" key="4">
    <source>
        <dbReference type="Proteomes" id="UP000002484"/>
    </source>
</evidence>
<dbReference type="Pfam" id="PF13671">
    <property type="entry name" value="AAA_33"/>
    <property type="match status" value="1"/>
</dbReference>
<gene>
    <name evidence="3" type="ordered locus">FraEuI1c_4581</name>
</gene>
<dbReference type="STRING" id="298654.FraEuI1c_4581"/>
<dbReference type="HOGENOM" id="CLU_890691_0_0_11"/>
<proteinExistence type="predicted"/>
<dbReference type="KEGG" id="fri:FraEuI1c_4581"/>
<dbReference type="RefSeq" id="WP_013425692.1">
    <property type="nucleotide sequence ID" value="NC_014666.1"/>
</dbReference>
<name>E3IWV0_PSEI1</name>
<dbReference type="InParanoid" id="E3IWV0"/>
<protein>
    <submittedName>
        <fullName evidence="3">AAA ATPase</fullName>
    </submittedName>
</protein>
<evidence type="ECO:0000313" key="3">
    <source>
        <dbReference type="EMBL" id="ADP82574.1"/>
    </source>
</evidence>
<dbReference type="OrthoDB" id="3213869at2"/>
<dbReference type="SUPFAM" id="SSF53795">
    <property type="entry name" value="PEP carboxykinase-like"/>
    <property type="match status" value="1"/>
</dbReference>
<dbReference type="SMART" id="SM00382">
    <property type="entry name" value="AAA"/>
    <property type="match status" value="1"/>
</dbReference>
<dbReference type="Gene3D" id="3.40.50.300">
    <property type="entry name" value="P-loop containing nucleotide triphosphate hydrolases"/>
    <property type="match status" value="1"/>
</dbReference>
<dbReference type="EMBL" id="CP002299">
    <property type="protein sequence ID" value="ADP82574.1"/>
    <property type="molecule type" value="Genomic_DNA"/>
</dbReference>
<organism evidence="3 4">
    <name type="scientific">Pseudofrankia inefficax (strain DSM 45817 / CECT 9037 / DDB 130130 / EuI1c)</name>
    <name type="common">Frankia inefficax</name>
    <dbReference type="NCBI Taxonomy" id="298654"/>
    <lineage>
        <taxon>Bacteria</taxon>
        <taxon>Bacillati</taxon>
        <taxon>Actinomycetota</taxon>
        <taxon>Actinomycetes</taxon>
        <taxon>Frankiales</taxon>
        <taxon>Frankiaceae</taxon>
        <taxon>Pseudofrankia</taxon>
    </lineage>
</organism>
<feature type="region of interest" description="Disordered" evidence="1">
    <location>
        <begin position="1"/>
        <end position="20"/>
    </location>
</feature>